<sequence>MEDTVFKLSDIENEINEEENRKKESQLLEMDKVIQITIRDCDEKQLNILGSSLDEYLVTGPAGSGKSMIAMIKAMELYNNNNKFRIIIYTKALSEFIIGKLKRVDIKNIKDYILCGYEFQKEDISEDIDYIIIDEVQDFNLKNIEYCRNMAKKGCFLFGDDLQQIYPKNTDGKNIIKNLIDSDIKLFKLEKTYRFPKKIAFFSELIKDNHGDISNLCIEEGGDENTPRMIEFKNRDAEMTYIVDTIKNEGWKDVGILVRNNDMAQIVYDELRKKGCICDYKIKDEMKLDFTNDNPKILTYHSSKGLEFERVFIPQCDVDEDDSTNLNLREALYVACTRTSKTLILSYIKSFKSPFLNGINSKYYKFERR</sequence>
<evidence type="ECO:0000313" key="4">
    <source>
        <dbReference type="Proteomes" id="UP000280586"/>
    </source>
</evidence>
<gene>
    <name evidence="3" type="ORF">CP523_13315</name>
</gene>
<organism evidence="3 4">
    <name type="scientific">Clostridium septicum</name>
    <dbReference type="NCBI Taxonomy" id="1504"/>
    <lineage>
        <taxon>Bacteria</taxon>
        <taxon>Bacillati</taxon>
        <taxon>Bacillota</taxon>
        <taxon>Clostridia</taxon>
        <taxon>Eubacteriales</taxon>
        <taxon>Clostridiaceae</taxon>
        <taxon>Clostridium</taxon>
    </lineage>
</organism>
<feature type="coiled-coil region" evidence="1">
    <location>
        <begin position="1"/>
        <end position="28"/>
    </location>
</feature>
<evidence type="ECO:0000313" key="3">
    <source>
        <dbReference type="EMBL" id="AYE35326.1"/>
    </source>
</evidence>
<protein>
    <recommendedName>
        <fullName evidence="2">UvrD-like helicase C-terminal domain-containing protein</fullName>
    </recommendedName>
</protein>
<evidence type="ECO:0000256" key="1">
    <source>
        <dbReference type="SAM" id="Coils"/>
    </source>
</evidence>
<evidence type="ECO:0000259" key="2">
    <source>
        <dbReference type="Pfam" id="PF13538"/>
    </source>
</evidence>
<name>A0A9N7PM22_CLOSE</name>
<feature type="domain" description="UvrD-like helicase C-terminal" evidence="2">
    <location>
        <begin position="297"/>
        <end position="345"/>
    </location>
</feature>
<dbReference type="KEGG" id="csep:CP523_13315"/>
<dbReference type="OrthoDB" id="9787585at2"/>
<dbReference type="PANTHER" id="PTHR11070">
    <property type="entry name" value="UVRD / RECB / PCRA DNA HELICASE FAMILY MEMBER"/>
    <property type="match status" value="1"/>
</dbReference>
<dbReference type="Proteomes" id="UP000280586">
    <property type="component" value="Chromosome"/>
</dbReference>
<dbReference type="InterPro" id="IPR027417">
    <property type="entry name" value="P-loop_NTPase"/>
</dbReference>
<dbReference type="Pfam" id="PF13245">
    <property type="entry name" value="AAA_19"/>
    <property type="match status" value="1"/>
</dbReference>
<dbReference type="GO" id="GO:0000725">
    <property type="term" value="P:recombinational repair"/>
    <property type="evidence" value="ECO:0007669"/>
    <property type="project" value="TreeGrafter"/>
</dbReference>
<dbReference type="SUPFAM" id="SSF52540">
    <property type="entry name" value="P-loop containing nucleoside triphosphate hydrolases"/>
    <property type="match status" value="1"/>
</dbReference>
<reference evidence="3 4" key="1">
    <citation type="submission" date="2017-09" db="EMBL/GenBank/DDBJ databases">
        <authorList>
            <person name="Thomas P."/>
            <person name="Seyboldt C."/>
        </authorList>
    </citation>
    <scope>NUCLEOTIDE SEQUENCE [LARGE SCALE GENOMIC DNA]</scope>
    <source>
        <strain evidence="3 4">DSM 7534</strain>
    </source>
</reference>
<dbReference type="InterPro" id="IPR027785">
    <property type="entry name" value="UvrD-like_helicase_C"/>
</dbReference>
<dbReference type="GO" id="GO:0005524">
    <property type="term" value="F:ATP binding"/>
    <property type="evidence" value="ECO:0007669"/>
    <property type="project" value="InterPro"/>
</dbReference>
<dbReference type="EMBL" id="CP023671">
    <property type="protein sequence ID" value="AYE35326.1"/>
    <property type="molecule type" value="Genomic_DNA"/>
</dbReference>
<dbReference type="AlphaFoldDB" id="A0A9N7PM22"/>
<dbReference type="GO" id="GO:0043138">
    <property type="term" value="F:3'-5' DNA helicase activity"/>
    <property type="evidence" value="ECO:0007669"/>
    <property type="project" value="TreeGrafter"/>
</dbReference>
<proteinExistence type="predicted"/>
<dbReference type="InterPro" id="IPR000212">
    <property type="entry name" value="DNA_helicase_UvrD/REP"/>
</dbReference>
<dbReference type="GO" id="GO:0003677">
    <property type="term" value="F:DNA binding"/>
    <property type="evidence" value="ECO:0007669"/>
    <property type="project" value="InterPro"/>
</dbReference>
<accession>A0A9N7PM22</accession>
<dbReference type="Pfam" id="PF13538">
    <property type="entry name" value="UvrD_C_2"/>
    <property type="match status" value="1"/>
</dbReference>
<dbReference type="Gene3D" id="3.40.50.300">
    <property type="entry name" value="P-loop containing nucleotide triphosphate hydrolases"/>
    <property type="match status" value="2"/>
</dbReference>
<keyword evidence="1" id="KW-0175">Coiled coil</keyword>
<dbReference type="PANTHER" id="PTHR11070:SF2">
    <property type="entry name" value="ATP-DEPENDENT DNA HELICASE SRS2"/>
    <property type="match status" value="1"/>
</dbReference>